<dbReference type="STRING" id="9009.A0A226MQJ8"/>
<evidence type="ECO:0000259" key="8">
    <source>
        <dbReference type="PROSITE" id="PS50835"/>
    </source>
</evidence>
<dbReference type="PROSITE" id="PS50835">
    <property type="entry name" value="IG_LIKE"/>
    <property type="match status" value="2"/>
</dbReference>
<comment type="caution">
    <text evidence="9">The sequence shown here is derived from an EMBL/GenBank/DDBJ whole genome shotgun (WGS) entry which is preliminary data.</text>
</comment>
<keyword evidence="6" id="KW-1279">T cell receptor</keyword>
<keyword evidence="10" id="KW-1185">Reference proteome</keyword>
<dbReference type="PANTHER" id="PTHR19343:SF26">
    <property type="entry name" value="T CELL RECEPTOR ALPHA VARIABLE 1-1"/>
    <property type="match status" value="1"/>
</dbReference>
<dbReference type="AlphaFoldDB" id="A0A226MQJ8"/>
<dbReference type="SUPFAM" id="SSF48726">
    <property type="entry name" value="Immunoglobulin"/>
    <property type="match status" value="3"/>
</dbReference>
<keyword evidence="4" id="KW-0675">Receptor</keyword>
<feature type="signal peptide" evidence="7">
    <location>
        <begin position="1"/>
        <end position="20"/>
    </location>
</feature>
<evidence type="ECO:0000256" key="4">
    <source>
        <dbReference type="ARBA" id="ARBA00023170"/>
    </source>
</evidence>
<organism evidence="9 10">
    <name type="scientific">Callipepla squamata</name>
    <name type="common">Scaled quail</name>
    <dbReference type="NCBI Taxonomy" id="9009"/>
    <lineage>
        <taxon>Eukaryota</taxon>
        <taxon>Metazoa</taxon>
        <taxon>Chordata</taxon>
        <taxon>Craniata</taxon>
        <taxon>Vertebrata</taxon>
        <taxon>Euteleostomi</taxon>
        <taxon>Archelosauria</taxon>
        <taxon>Archosauria</taxon>
        <taxon>Dinosauria</taxon>
        <taxon>Saurischia</taxon>
        <taxon>Theropoda</taxon>
        <taxon>Coelurosauria</taxon>
        <taxon>Aves</taxon>
        <taxon>Neognathae</taxon>
        <taxon>Galloanserae</taxon>
        <taxon>Galliformes</taxon>
        <taxon>Odontophoridae</taxon>
        <taxon>Callipepla</taxon>
    </lineage>
</organism>
<accession>A0A226MQJ8</accession>
<dbReference type="InterPro" id="IPR007110">
    <property type="entry name" value="Ig-like_dom"/>
</dbReference>
<dbReference type="Proteomes" id="UP000198323">
    <property type="component" value="Unassembled WGS sequence"/>
</dbReference>
<evidence type="ECO:0000256" key="1">
    <source>
        <dbReference type="ARBA" id="ARBA00022729"/>
    </source>
</evidence>
<gene>
    <name evidence="9" type="ORF">ASZ78_002587</name>
</gene>
<sequence>MHCSSLVFTAFLGQLLDAMGQTIITQQEGHVAVEEKNTFQTTCTYQISSFDALLWYQQKKGQAPQLVTYQAAAGPKQNGRFTTRLNTTGKYSLLQLAEVELSDSALYLCAVGHRGAGSFLGCAATPGWVEGGDFLSMLLIFFTAVAVSRAQVQQEPSAETSEGTGINITCSHPNIQSYDYIYWYRQFPGRGPALLVSALHSSKDVPDPPGRLSVSADRRSSTLWLARPRLGDAAVYYCAVDPRGEELGLRPGTNRGGRHSRAHRGRCRCWKTSTISGHTQKDSVLQYPQETAIQKGHDTSLHCNFSTSSSLFYIYWYQQHLTQSPQLLLWVNAFRPRMSSGRYSSVLSMENSSVFLHVQDVKFQHRAVYFCALSTHWCLQRVAVYRNVWVL</sequence>
<feature type="chain" id="PRO_5013279833" description="Ig-like domain-containing protein" evidence="7">
    <location>
        <begin position="21"/>
        <end position="391"/>
    </location>
</feature>
<dbReference type="Pfam" id="PF07686">
    <property type="entry name" value="V-set"/>
    <property type="match status" value="3"/>
</dbReference>
<dbReference type="OrthoDB" id="9119445at2759"/>
<dbReference type="GO" id="GO:0042101">
    <property type="term" value="C:T cell receptor complex"/>
    <property type="evidence" value="ECO:0007669"/>
    <property type="project" value="UniProtKB-KW"/>
</dbReference>
<dbReference type="GO" id="GO:0002250">
    <property type="term" value="P:adaptive immune response"/>
    <property type="evidence" value="ECO:0007669"/>
    <property type="project" value="UniProtKB-KW"/>
</dbReference>
<evidence type="ECO:0000313" key="10">
    <source>
        <dbReference type="Proteomes" id="UP000198323"/>
    </source>
</evidence>
<name>A0A226MQJ8_CALSU</name>
<evidence type="ECO:0000256" key="6">
    <source>
        <dbReference type="ARBA" id="ARBA00043266"/>
    </source>
</evidence>
<dbReference type="InterPro" id="IPR013106">
    <property type="entry name" value="Ig_V-set"/>
</dbReference>
<dbReference type="InterPro" id="IPR036179">
    <property type="entry name" value="Ig-like_dom_sf"/>
</dbReference>
<dbReference type="EMBL" id="MCFN01000539">
    <property type="protein sequence ID" value="OXB57557.1"/>
    <property type="molecule type" value="Genomic_DNA"/>
</dbReference>
<proteinExistence type="predicted"/>
<keyword evidence="1 7" id="KW-0732">Signal</keyword>
<evidence type="ECO:0000256" key="7">
    <source>
        <dbReference type="SAM" id="SignalP"/>
    </source>
</evidence>
<evidence type="ECO:0000256" key="3">
    <source>
        <dbReference type="ARBA" id="ARBA00023130"/>
    </source>
</evidence>
<dbReference type="InterPro" id="IPR013783">
    <property type="entry name" value="Ig-like_fold"/>
</dbReference>
<protein>
    <recommendedName>
        <fullName evidence="8">Ig-like domain-containing protein</fullName>
    </recommendedName>
</protein>
<keyword evidence="2" id="KW-0391">Immunity</keyword>
<feature type="domain" description="Ig-like" evidence="8">
    <location>
        <begin position="282"/>
        <end position="374"/>
    </location>
</feature>
<dbReference type="SMART" id="SM00406">
    <property type="entry name" value="IGv"/>
    <property type="match status" value="3"/>
</dbReference>
<dbReference type="InterPro" id="IPR003599">
    <property type="entry name" value="Ig_sub"/>
</dbReference>
<keyword evidence="5" id="KW-0393">Immunoglobulin domain</keyword>
<dbReference type="Gene3D" id="2.60.40.10">
    <property type="entry name" value="Immunoglobulins"/>
    <property type="match status" value="3"/>
</dbReference>
<dbReference type="InterPro" id="IPR051006">
    <property type="entry name" value="TCR_variable_domain"/>
</dbReference>
<evidence type="ECO:0000313" key="9">
    <source>
        <dbReference type="EMBL" id="OXB57557.1"/>
    </source>
</evidence>
<evidence type="ECO:0000256" key="5">
    <source>
        <dbReference type="ARBA" id="ARBA00023319"/>
    </source>
</evidence>
<dbReference type="SMART" id="SM00409">
    <property type="entry name" value="IG"/>
    <property type="match status" value="3"/>
</dbReference>
<dbReference type="PANTHER" id="PTHR19343">
    <property type="entry name" value="T CELL RECEPTOR ALPHA VARIABLE 1-2"/>
    <property type="match status" value="1"/>
</dbReference>
<dbReference type="GO" id="GO:0042605">
    <property type="term" value="F:peptide antigen binding"/>
    <property type="evidence" value="ECO:0007669"/>
    <property type="project" value="TreeGrafter"/>
</dbReference>
<feature type="domain" description="Ig-like" evidence="8">
    <location>
        <begin position="148"/>
        <end position="248"/>
    </location>
</feature>
<evidence type="ECO:0000256" key="2">
    <source>
        <dbReference type="ARBA" id="ARBA00022859"/>
    </source>
</evidence>
<reference evidence="9 10" key="1">
    <citation type="submission" date="2016-07" db="EMBL/GenBank/DDBJ databases">
        <title>Disparate Historic Effective Population Sizes Predicted by Modern Levels of Genome Diversity for the Scaled Quail (Callipepla squamata) and the Northern Bobwhite (Colinus virginianus): Inferences from First and Second Generation Draft Genome Assemblies for Sympatric New World Quail.</title>
        <authorList>
            <person name="Oldeschulte D.L."/>
            <person name="Halley Y.A."/>
            <person name="Bhattarai E.K."/>
            <person name="Brashear W.A."/>
            <person name="Hill J."/>
            <person name="Metz R.P."/>
            <person name="Johnson C.D."/>
            <person name="Rollins D."/>
            <person name="Peterson M.J."/>
            <person name="Bickhart D.M."/>
            <person name="Decker J.E."/>
            <person name="Seabury C.M."/>
        </authorList>
    </citation>
    <scope>NUCLEOTIDE SEQUENCE [LARGE SCALE GENOMIC DNA]</scope>
    <source>
        <strain evidence="9 10">Texas</strain>
        <tissue evidence="9">Leg muscle</tissue>
    </source>
</reference>
<keyword evidence="3" id="KW-1064">Adaptive immunity</keyword>